<dbReference type="GO" id="GO:0042783">
    <property type="term" value="P:symbiont-mediated evasion of host immune response"/>
    <property type="evidence" value="ECO:0007669"/>
    <property type="project" value="InterPro"/>
</dbReference>
<keyword evidence="6" id="KW-0449">Lipoprotein</keyword>
<comment type="subcellular location">
    <subcellularLocation>
        <location evidence="1">Cell membrane</location>
        <topology evidence="1">Lipid-anchor</topology>
        <topology evidence="1">GPI-anchor</topology>
    </subcellularLocation>
</comment>
<evidence type="ECO:0000256" key="1">
    <source>
        <dbReference type="ARBA" id="ARBA00004609"/>
    </source>
</evidence>
<protein>
    <submittedName>
        <fullName evidence="9">Variant surface glycoprotein 1125.1466</fullName>
    </submittedName>
</protein>
<keyword evidence="2" id="KW-1003">Cell membrane</keyword>
<keyword evidence="3" id="KW-0336">GPI-anchor</keyword>
<organism evidence="9">
    <name type="scientific">Trypanosoma brucei</name>
    <dbReference type="NCBI Taxonomy" id="5691"/>
    <lineage>
        <taxon>Eukaryota</taxon>
        <taxon>Discoba</taxon>
        <taxon>Euglenozoa</taxon>
        <taxon>Kinetoplastea</taxon>
        <taxon>Metakinetoplastina</taxon>
        <taxon>Trypanosomatida</taxon>
        <taxon>Trypanosomatidae</taxon>
        <taxon>Trypanosoma</taxon>
    </lineage>
</organism>
<sequence length="337" mass="35510">MKARAFPIVMFILACRTQMADAAAAAKNPLDGSKIAGLCKKAGGMRQSAAAIQAALGTAEPIVKNDIKLQHQLIIYSLTATHKQRAKMAAIGAAAAAKAINKIYSAAITKAKGGIYLAAKANIVAGSIIEATTLLEQLKASNVGTNGACLTNAATRKTAVRRSQDLQGCDSLAIPDAVKLEGLEEFSDQSFKSGIPEGNAASTEASFDKFLFFEDHPSATGMFTGSTASHITLMAGLLTTGATGPEIHRIDDLEPTSASSAQTPAYLEAIEAANAYKTTPEITDDDVYASIYQELTGDVFLAENNFAINDVKAKPEQVSATNELKAAAKQIFWRQRH</sequence>
<evidence type="ECO:0000256" key="4">
    <source>
        <dbReference type="ARBA" id="ARBA00023136"/>
    </source>
</evidence>
<dbReference type="PROSITE" id="PS51257">
    <property type="entry name" value="PROKAR_LIPOPROTEIN"/>
    <property type="match status" value="1"/>
</dbReference>
<keyword evidence="5" id="KW-0325">Glycoprotein</keyword>
<dbReference type="VEuPathDB" id="TriTrypDB:Tb427_000550700"/>
<feature type="signal peptide" evidence="7">
    <location>
        <begin position="1"/>
        <end position="22"/>
    </location>
</feature>
<evidence type="ECO:0000256" key="6">
    <source>
        <dbReference type="ARBA" id="ARBA00023288"/>
    </source>
</evidence>
<dbReference type="SUPFAM" id="SSF58087">
    <property type="entry name" value="Variant surface glycoprotein (N-terminal domain)"/>
    <property type="match status" value="1"/>
</dbReference>
<dbReference type="AlphaFoldDB" id="A0A1J0R7C9"/>
<dbReference type="Gene3D" id="3.90.150.10">
    <property type="entry name" value="Variant Surface Glycoprotein, subunit A domain 1"/>
    <property type="match status" value="1"/>
</dbReference>
<name>A0A1J0R7C9_9TRYP</name>
<proteinExistence type="predicted"/>
<keyword evidence="4" id="KW-0472">Membrane</keyword>
<evidence type="ECO:0000313" key="9">
    <source>
        <dbReference type="EMBL" id="APD73666.1"/>
    </source>
</evidence>
<evidence type="ECO:0000256" key="7">
    <source>
        <dbReference type="SAM" id="SignalP"/>
    </source>
</evidence>
<keyword evidence="7" id="KW-0732">Signal</keyword>
<feature type="domain" description="Trypanosome variant surface glycoprotein A-type N-terminal" evidence="8">
    <location>
        <begin position="12"/>
        <end position="283"/>
    </location>
</feature>
<feature type="chain" id="PRO_5013198665" evidence="7">
    <location>
        <begin position="23"/>
        <end position="337"/>
    </location>
</feature>
<dbReference type="InterPro" id="IPR001812">
    <property type="entry name" value="Trypano_VSG_A_N_dom"/>
</dbReference>
<evidence type="ECO:0000256" key="3">
    <source>
        <dbReference type="ARBA" id="ARBA00022622"/>
    </source>
</evidence>
<evidence type="ECO:0000256" key="5">
    <source>
        <dbReference type="ARBA" id="ARBA00023180"/>
    </source>
</evidence>
<evidence type="ECO:0000256" key="2">
    <source>
        <dbReference type="ARBA" id="ARBA00022475"/>
    </source>
</evidence>
<dbReference type="EMBL" id="KX699710">
    <property type="protein sequence ID" value="APD73666.1"/>
    <property type="molecule type" value="Genomic_DNA"/>
</dbReference>
<dbReference type="GO" id="GO:0005886">
    <property type="term" value="C:plasma membrane"/>
    <property type="evidence" value="ECO:0007669"/>
    <property type="project" value="UniProtKB-SubCell"/>
</dbReference>
<accession>A0A1J0R7C9</accession>
<dbReference type="GO" id="GO:0098552">
    <property type="term" value="C:side of membrane"/>
    <property type="evidence" value="ECO:0007669"/>
    <property type="project" value="UniProtKB-KW"/>
</dbReference>
<reference evidence="9" key="1">
    <citation type="submission" date="2016-08" db="EMBL/GenBank/DDBJ databases">
        <title>VSG repertoire of Trypanosoma brucei EATRO 1125.</title>
        <authorList>
            <person name="Cross G.A."/>
        </authorList>
    </citation>
    <scope>NUCLEOTIDE SEQUENCE</scope>
    <source>
        <strain evidence="9">EATRO 1125</strain>
    </source>
</reference>
<dbReference type="Pfam" id="PF00913">
    <property type="entry name" value="Trypan_glycop"/>
    <property type="match status" value="1"/>
</dbReference>
<dbReference type="Gene3D" id="1.10.470.10">
    <property type="entry name" value="Variant Surface Glycoprotein, subunit A, domain 2"/>
    <property type="match status" value="1"/>
</dbReference>
<evidence type="ECO:0000259" key="8">
    <source>
        <dbReference type="Pfam" id="PF00913"/>
    </source>
</evidence>